<dbReference type="EC" id="7.1.1.2" evidence="4 17"/>
<organism evidence="20">
    <name type="scientific">Anilios australis</name>
    <name type="common">Southern blind snake</name>
    <dbReference type="NCBI Taxonomy" id="71009"/>
    <lineage>
        <taxon>Eukaryota</taxon>
        <taxon>Metazoa</taxon>
        <taxon>Chordata</taxon>
        <taxon>Craniata</taxon>
        <taxon>Vertebrata</taxon>
        <taxon>Euteleostomi</taxon>
        <taxon>Lepidosauria</taxon>
        <taxon>Squamata</taxon>
        <taxon>Bifurcata</taxon>
        <taxon>Unidentata</taxon>
        <taxon>Episquamata</taxon>
        <taxon>Toxicofera</taxon>
        <taxon>Serpentes</taxon>
        <taxon>Typhlopoidea</taxon>
        <taxon>Typhlopidae</taxon>
        <taxon>Anilios</taxon>
    </lineage>
</organism>
<dbReference type="InterPro" id="IPR000260">
    <property type="entry name" value="NADH4_N"/>
</dbReference>
<evidence type="ECO:0000313" key="20">
    <source>
        <dbReference type="EMBL" id="CAL37030.1"/>
    </source>
</evidence>
<feature type="transmembrane region" description="Helical" evidence="17">
    <location>
        <begin position="306"/>
        <end position="326"/>
    </location>
</feature>
<comment type="similarity">
    <text evidence="3 17">Belongs to the complex I subunit 4 family.</text>
</comment>
<geneLocation type="mitochondrion" evidence="20"/>
<name>A0PDP4_9SAUR</name>
<evidence type="ECO:0000256" key="14">
    <source>
        <dbReference type="ARBA" id="ARBA00023128"/>
    </source>
</evidence>
<protein>
    <recommendedName>
        <fullName evidence="5 17">NADH-ubiquinone oxidoreductase chain 4</fullName>
        <ecNumber evidence="4 17">7.1.1.2</ecNumber>
    </recommendedName>
</protein>
<comment type="function">
    <text evidence="17">Core subunit of the mitochondrial membrane respiratory chain NADH dehydrogenase (Complex I) which catalyzes electron transfer from NADH through the respiratory chain, using ubiquinone as an electron acceptor. Essential for the catalytic activity and assembly of complex I.</text>
</comment>
<comment type="catalytic activity">
    <reaction evidence="16 17">
        <text>a ubiquinone + NADH + 5 H(+)(in) = a ubiquinol + NAD(+) + 4 H(+)(out)</text>
        <dbReference type="Rhea" id="RHEA:29091"/>
        <dbReference type="Rhea" id="RHEA-COMP:9565"/>
        <dbReference type="Rhea" id="RHEA-COMP:9566"/>
        <dbReference type="ChEBI" id="CHEBI:15378"/>
        <dbReference type="ChEBI" id="CHEBI:16389"/>
        <dbReference type="ChEBI" id="CHEBI:17976"/>
        <dbReference type="ChEBI" id="CHEBI:57540"/>
        <dbReference type="ChEBI" id="CHEBI:57945"/>
        <dbReference type="EC" id="7.1.1.2"/>
    </reaction>
</comment>
<evidence type="ECO:0000256" key="17">
    <source>
        <dbReference type="RuleBase" id="RU003297"/>
    </source>
</evidence>
<feature type="transmembrane region" description="Helical" evidence="17">
    <location>
        <begin position="247"/>
        <end position="267"/>
    </location>
</feature>
<dbReference type="GO" id="GO:0015990">
    <property type="term" value="P:electron transport coupled proton transport"/>
    <property type="evidence" value="ECO:0007669"/>
    <property type="project" value="TreeGrafter"/>
</dbReference>
<keyword evidence="9" id="KW-1278">Translocase</keyword>
<dbReference type="EMBL" id="AM236346">
    <property type="protein sequence ID" value="CAL37030.1"/>
    <property type="molecule type" value="Genomic_DNA"/>
</dbReference>
<dbReference type="Pfam" id="PF01059">
    <property type="entry name" value="Oxidored_q5_N"/>
    <property type="match status" value="1"/>
</dbReference>
<feature type="transmembrane region" description="Helical" evidence="17">
    <location>
        <begin position="382"/>
        <end position="405"/>
    </location>
</feature>
<evidence type="ECO:0000256" key="12">
    <source>
        <dbReference type="ARBA" id="ARBA00023027"/>
    </source>
</evidence>
<dbReference type="PANTHER" id="PTHR43507">
    <property type="entry name" value="NADH-UBIQUINONE OXIDOREDUCTASE CHAIN 4"/>
    <property type="match status" value="1"/>
</dbReference>
<dbReference type="GO" id="GO:0003954">
    <property type="term" value="F:NADH dehydrogenase activity"/>
    <property type="evidence" value="ECO:0007669"/>
    <property type="project" value="TreeGrafter"/>
</dbReference>
<feature type="transmembrane region" description="Helical" evidence="17">
    <location>
        <begin position="279"/>
        <end position="300"/>
    </location>
</feature>
<proteinExistence type="inferred from homology"/>
<feature type="domain" description="NADH:quinone oxidoreductase/Mrp antiporter transmembrane" evidence="18">
    <location>
        <begin position="111"/>
        <end position="399"/>
    </location>
</feature>
<evidence type="ECO:0000256" key="10">
    <source>
        <dbReference type="ARBA" id="ARBA00022982"/>
    </source>
</evidence>
<reference evidence="20" key="1">
    <citation type="journal article" date="2006" name="Zool. Scr.">
        <title>A mitogenomic study on the phylogenetic position of snakes.</title>
        <authorList>
            <person name="Douglas D."/>
            <person name="Janke A."/>
            <person name="Arnason U."/>
        </authorList>
    </citation>
    <scope>NUCLEOTIDE SEQUENCE</scope>
</reference>
<dbReference type="GO" id="GO:0008137">
    <property type="term" value="F:NADH dehydrogenase (ubiquinone) activity"/>
    <property type="evidence" value="ECO:0007669"/>
    <property type="project" value="UniProtKB-UniRule"/>
</dbReference>
<feature type="transmembrane region" description="Helical" evidence="17">
    <location>
        <begin position="100"/>
        <end position="121"/>
    </location>
</feature>
<accession>A0PDP4</accession>
<feature type="domain" description="NADH:ubiquinone oxidoreductase chain 4 N-terminal" evidence="19">
    <location>
        <begin position="1"/>
        <end position="108"/>
    </location>
</feature>
<dbReference type="InterPro" id="IPR003918">
    <property type="entry name" value="NADH_UbQ_OxRdtase"/>
</dbReference>
<keyword evidence="6 17" id="KW-0813">Transport</keyword>
<dbReference type="PRINTS" id="PR01437">
    <property type="entry name" value="NUOXDRDTASE4"/>
</dbReference>
<gene>
    <name evidence="20" type="primary">nd4</name>
</gene>
<evidence type="ECO:0000256" key="9">
    <source>
        <dbReference type="ARBA" id="ARBA00022967"/>
    </source>
</evidence>
<feature type="transmembrane region" description="Helical" evidence="17">
    <location>
        <begin position="338"/>
        <end position="362"/>
    </location>
</feature>
<dbReference type="GO" id="GO:0031966">
    <property type="term" value="C:mitochondrial membrane"/>
    <property type="evidence" value="ECO:0007669"/>
    <property type="project" value="UniProtKB-SubCell"/>
</dbReference>
<comment type="subcellular location">
    <subcellularLocation>
        <location evidence="2 17">Mitochondrion membrane</location>
        <topology evidence="2 17">Multi-pass membrane protein</topology>
    </subcellularLocation>
</comment>
<dbReference type="PANTHER" id="PTHR43507:SF20">
    <property type="entry name" value="NADH-UBIQUINONE OXIDOREDUCTASE CHAIN 4"/>
    <property type="match status" value="1"/>
</dbReference>
<keyword evidence="8 17" id="KW-0812">Transmembrane</keyword>
<dbReference type="InterPro" id="IPR010227">
    <property type="entry name" value="NADH_Q_OxRdtase_chainM/4"/>
</dbReference>
<evidence type="ECO:0000259" key="18">
    <source>
        <dbReference type="Pfam" id="PF00361"/>
    </source>
</evidence>
<feature type="transmembrane region" description="Helical" evidence="17">
    <location>
        <begin position="142"/>
        <end position="166"/>
    </location>
</feature>
<evidence type="ECO:0000256" key="3">
    <source>
        <dbReference type="ARBA" id="ARBA00009025"/>
    </source>
</evidence>
<feature type="transmembrane region" description="Helical" evidence="17">
    <location>
        <begin position="222"/>
        <end position="241"/>
    </location>
</feature>
<evidence type="ECO:0000259" key="19">
    <source>
        <dbReference type="Pfam" id="PF01059"/>
    </source>
</evidence>
<reference evidence="20" key="2">
    <citation type="submission" date="2006-03" db="EMBL/GenBank/DDBJ databases">
        <authorList>
            <person name="Douglas D.A."/>
        </authorList>
    </citation>
    <scope>NUCLEOTIDE SEQUENCE</scope>
</reference>
<evidence type="ECO:0000256" key="13">
    <source>
        <dbReference type="ARBA" id="ARBA00023075"/>
    </source>
</evidence>
<feature type="transmembrane region" description="Helical" evidence="17">
    <location>
        <begin position="186"/>
        <end position="202"/>
    </location>
</feature>
<dbReference type="InterPro" id="IPR001750">
    <property type="entry name" value="ND/Mrp_TM"/>
</dbReference>
<comment type="function">
    <text evidence="1">Core subunit of the mitochondrial membrane respiratory chain NADH dehydrogenase (Complex I) that is believed to belong to the minimal assembly required for catalysis. Complex I functions in the transfer of electrons from NADH to the respiratory chain. The immediate electron acceptor for the enzyme is believed to be ubiquinone.</text>
</comment>
<evidence type="ECO:0000256" key="11">
    <source>
        <dbReference type="ARBA" id="ARBA00022989"/>
    </source>
</evidence>
<keyword evidence="10 17" id="KW-0249">Electron transport</keyword>
<dbReference type="GO" id="GO:0048039">
    <property type="term" value="F:ubiquinone binding"/>
    <property type="evidence" value="ECO:0007669"/>
    <property type="project" value="TreeGrafter"/>
</dbReference>
<evidence type="ECO:0000256" key="15">
    <source>
        <dbReference type="ARBA" id="ARBA00023136"/>
    </source>
</evidence>
<keyword evidence="12 17" id="KW-0520">NAD</keyword>
<dbReference type="AlphaFoldDB" id="A0PDP4"/>
<evidence type="ECO:0000256" key="7">
    <source>
        <dbReference type="ARBA" id="ARBA00022660"/>
    </source>
</evidence>
<keyword evidence="15 17" id="KW-0472">Membrane</keyword>
<evidence type="ECO:0000256" key="2">
    <source>
        <dbReference type="ARBA" id="ARBA00004225"/>
    </source>
</evidence>
<keyword evidence="13 17" id="KW-0830">Ubiquinone</keyword>
<keyword evidence="7 17" id="KW-0679">Respiratory chain</keyword>
<dbReference type="Pfam" id="PF00361">
    <property type="entry name" value="Proton_antipo_M"/>
    <property type="match status" value="1"/>
</dbReference>
<evidence type="ECO:0000256" key="8">
    <source>
        <dbReference type="ARBA" id="ARBA00022692"/>
    </source>
</evidence>
<keyword evidence="14 17" id="KW-0496">Mitochondrion</keyword>
<evidence type="ECO:0000256" key="1">
    <source>
        <dbReference type="ARBA" id="ARBA00003257"/>
    </source>
</evidence>
<evidence type="ECO:0000256" key="16">
    <source>
        <dbReference type="ARBA" id="ARBA00049551"/>
    </source>
</evidence>
<feature type="transmembrane region" description="Helical" evidence="17">
    <location>
        <begin position="27"/>
        <end position="42"/>
    </location>
</feature>
<dbReference type="NCBIfam" id="TIGR01972">
    <property type="entry name" value="NDH_I_M"/>
    <property type="match status" value="1"/>
</dbReference>
<evidence type="ECO:0000256" key="6">
    <source>
        <dbReference type="ARBA" id="ARBA00022448"/>
    </source>
</evidence>
<evidence type="ECO:0000256" key="4">
    <source>
        <dbReference type="ARBA" id="ARBA00012944"/>
    </source>
</evidence>
<sequence length="450" mass="50369">MMKIILPTLLLTPSTLTLKPKTLLPTTIAYSFSLSLLSLLWLKQQPGKLLANLYIDIDQISAPLLVLSFWLLPMTILASQKTLLEDPPQRQRLFLLSLTTLHALTVITFSASSFTLMYIAFEATLIPTMILITRWGHQADRLLAGSYFMIYTLLSSMPLLIAILYLDSTFMAPTMFFHPTQPTLSYWHMTSLWLACLLAFLVKMPMYGFHLWLPKAHVEAPVAGSMVLAAILLKMGGYGIIRILQALPPLETCTLSLFVVISLWGMIMTNSTCLQQTDLKSLIAYSSVGHMGLVISAILIQTPWGLSGAMLLMIAHGFTSSLLFCLTNMSYERTNTRLLILTKGLHMSLPLMTSWWLLASLMNMALPPSMNFTSEILIMSSIFNWSNLSIFHLGLGTLITAVYSLHMFTSTQFGKPNQKLKQTTHTREHLLATLHITPLILLSLKPELIM</sequence>
<feature type="transmembrane region" description="Helical" evidence="17">
    <location>
        <begin position="62"/>
        <end position="80"/>
    </location>
</feature>
<evidence type="ECO:0000256" key="5">
    <source>
        <dbReference type="ARBA" id="ARBA00021006"/>
    </source>
</evidence>
<dbReference type="GO" id="GO:0042773">
    <property type="term" value="P:ATP synthesis coupled electron transport"/>
    <property type="evidence" value="ECO:0007669"/>
    <property type="project" value="InterPro"/>
</dbReference>
<keyword evidence="11 17" id="KW-1133">Transmembrane helix</keyword>